<comment type="similarity">
    <text evidence="1 2">Belongs to the pirin family.</text>
</comment>
<proteinExistence type="inferred from homology"/>
<gene>
    <name evidence="4" type="ORF">JYA64_02450</name>
</gene>
<dbReference type="InterPro" id="IPR014710">
    <property type="entry name" value="RmlC-like_jellyroll"/>
</dbReference>
<organism evidence="4 5">
    <name type="scientific">Fictibacillus barbaricus</name>
    <dbReference type="NCBI Taxonomy" id="182136"/>
    <lineage>
        <taxon>Bacteria</taxon>
        <taxon>Bacillati</taxon>
        <taxon>Bacillota</taxon>
        <taxon>Bacilli</taxon>
        <taxon>Bacillales</taxon>
        <taxon>Fictibacillaceae</taxon>
        <taxon>Fictibacillus</taxon>
    </lineage>
</organism>
<protein>
    <submittedName>
        <fullName evidence="4">Pirin family protein</fullName>
    </submittedName>
</protein>
<dbReference type="Proteomes" id="UP001319060">
    <property type="component" value="Unassembled WGS sequence"/>
</dbReference>
<dbReference type="Gene3D" id="2.60.120.10">
    <property type="entry name" value="Jelly Rolls"/>
    <property type="match status" value="1"/>
</dbReference>
<reference evidence="4 5" key="1">
    <citation type="submission" date="2021-01" db="EMBL/GenBank/DDBJ databases">
        <title>Genome Sequencing of Type Strains.</title>
        <authorList>
            <person name="Lemaire J.F."/>
            <person name="Inderbitzin P."/>
            <person name="Collins S.B."/>
            <person name="Wespe N."/>
            <person name="Knight-Connoni V."/>
        </authorList>
    </citation>
    <scope>NUCLEOTIDE SEQUENCE [LARGE SCALE GENOMIC DNA]</scope>
    <source>
        <strain evidence="4 5">DSM 14730</strain>
    </source>
</reference>
<evidence type="ECO:0000259" key="3">
    <source>
        <dbReference type="Pfam" id="PF02678"/>
    </source>
</evidence>
<evidence type="ECO:0000313" key="5">
    <source>
        <dbReference type="Proteomes" id="UP001319060"/>
    </source>
</evidence>
<dbReference type="Pfam" id="PF02678">
    <property type="entry name" value="Pirin"/>
    <property type="match status" value="1"/>
</dbReference>
<sequence>MKITIFSEEQQGRGQFDGGKITELKPIAFPHEETAVKRVGPLFYWAWGFSETGGLVPQHPHRAFEIMSYMINGNVAHKDTLGTRSVVGPGGAQVMQTGTGIEHEEESFGKDVEGFQIWFEPNLKESIRMKPTYHQFEHEDFPYKLENGNGVKTVIGDNSPITLVTEVKMFDITQEPGKKYLYNLPAHHSIAALVIRGDGSLVDVKNDQETRMAHKDFIVVDADMDSEILFKSNKDGMRIVIIEVPTVVEYPLYQK</sequence>
<dbReference type="InterPro" id="IPR011051">
    <property type="entry name" value="RmlC_Cupin_sf"/>
</dbReference>
<dbReference type="PANTHER" id="PTHR13903:SF8">
    <property type="entry name" value="PIRIN"/>
    <property type="match status" value="1"/>
</dbReference>
<dbReference type="PANTHER" id="PTHR13903">
    <property type="entry name" value="PIRIN-RELATED"/>
    <property type="match status" value="1"/>
</dbReference>
<dbReference type="EMBL" id="JAFHKS010000040">
    <property type="protein sequence ID" value="MBN3544151.1"/>
    <property type="molecule type" value="Genomic_DNA"/>
</dbReference>
<evidence type="ECO:0000256" key="1">
    <source>
        <dbReference type="ARBA" id="ARBA00008416"/>
    </source>
</evidence>
<keyword evidence="5" id="KW-1185">Reference proteome</keyword>
<dbReference type="SUPFAM" id="SSF51182">
    <property type="entry name" value="RmlC-like cupins"/>
    <property type="match status" value="1"/>
</dbReference>
<feature type="domain" description="Pirin N-terminal" evidence="3">
    <location>
        <begin position="56"/>
        <end position="118"/>
    </location>
</feature>
<name>A0ABS2ZBZ5_9BACL</name>
<accession>A0ABS2ZBZ5</accession>
<evidence type="ECO:0000313" key="4">
    <source>
        <dbReference type="EMBL" id="MBN3544151.1"/>
    </source>
</evidence>
<dbReference type="InterPro" id="IPR012093">
    <property type="entry name" value="Pirin"/>
</dbReference>
<dbReference type="RefSeq" id="WP_188404310.1">
    <property type="nucleotide sequence ID" value="NZ_BMCE01000004.1"/>
</dbReference>
<dbReference type="InterPro" id="IPR003829">
    <property type="entry name" value="Pirin_N_dom"/>
</dbReference>
<evidence type="ECO:0000256" key="2">
    <source>
        <dbReference type="RuleBase" id="RU003457"/>
    </source>
</evidence>
<comment type="caution">
    <text evidence="4">The sequence shown here is derived from an EMBL/GenBank/DDBJ whole genome shotgun (WGS) entry which is preliminary data.</text>
</comment>